<evidence type="ECO:0000313" key="2">
    <source>
        <dbReference type="Proteomes" id="UP000014974"/>
    </source>
</evidence>
<protein>
    <submittedName>
        <fullName evidence="1">Uncharacterized protein</fullName>
    </submittedName>
</protein>
<dbReference type="EMBL" id="ATNM01000188">
    <property type="protein sequence ID" value="EPR65666.1"/>
    <property type="molecule type" value="Genomic_DNA"/>
</dbReference>
<dbReference type="PROSITE" id="PS51257">
    <property type="entry name" value="PROKAR_LIPOPROTEIN"/>
    <property type="match status" value="1"/>
</dbReference>
<accession>S7V6W9</accession>
<reference evidence="1 2" key="1">
    <citation type="journal article" date="2013" name="Genome Announc.">
        <title>Draft Genome Sequence of Cyclobacterium qasimii Strain M12-11BT, Isolated from Arctic Marine Sediment.</title>
        <authorList>
            <person name="Shivaji S."/>
            <person name="Ara S."/>
            <person name="Singh A."/>
            <person name="Kumar Pinnaka A."/>
        </authorList>
    </citation>
    <scope>NUCLEOTIDE SEQUENCE [LARGE SCALE GENOMIC DNA]</scope>
    <source>
        <strain evidence="1 2">M12-11B</strain>
    </source>
</reference>
<name>S7V6W9_9BACT</name>
<dbReference type="Proteomes" id="UP000014974">
    <property type="component" value="Unassembled WGS sequence"/>
</dbReference>
<sequence length="38" mass="4567">MLDKIAFSQLYDFQEVQLIAFFFSSCKLLNRLSNYMEL</sequence>
<evidence type="ECO:0000313" key="1">
    <source>
        <dbReference type="EMBL" id="EPR65666.1"/>
    </source>
</evidence>
<organism evidence="1 2">
    <name type="scientific">Cyclobacterium qasimii M12-11B</name>
    <dbReference type="NCBI Taxonomy" id="641524"/>
    <lineage>
        <taxon>Bacteria</taxon>
        <taxon>Pseudomonadati</taxon>
        <taxon>Bacteroidota</taxon>
        <taxon>Cytophagia</taxon>
        <taxon>Cytophagales</taxon>
        <taxon>Cyclobacteriaceae</taxon>
        <taxon>Cyclobacterium</taxon>
    </lineage>
</organism>
<comment type="caution">
    <text evidence="1">The sequence shown here is derived from an EMBL/GenBank/DDBJ whole genome shotgun (WGS) entry which is preliminary data.</text>
</comment>
<gene>
    <name evidence="1" type="ORF">ADICYQ_5301</name>
</gene>
<dbReference type="AlphaFoldDB" id="S7V6W9"/>
<proteinExistence type="predicted"/>